<protein>
    <recommendedName>
        <fullName evidence="3">TonB C-terminal domain-containing protein</fullName>
    </recommendedName>
</protein>
<feature type="region of interest" description="Disordered" evidence="1">
    <location>
        <begin position="62"/>
        <end position="116"/>
    </location>
</feature>
<evidence type="ECO:0000313" key="5">
    <source>
        <dbReference type="Proteomes" id="UP001500507"/>
    </source>
</evidence>
<keyword evidence="5" id="KW-1185">Reference proteome</keyword>
<organism evidence="4 5">
    <name type="scientific">Gangjinia marincola</name>
    <dbReference type="NCBI Taxonomy" id="578463"/>
    <lineage>
        <taxon>Bacteria</taxon>
        <taxon>Pseudomonadati</taxon>
        <taxon>Bacteroidota</taxon>
        <taxon>Flavobacteriia</taxon>
        <taxon>Flavobacteriales</taxon>
        <taxon>Flavobacteriaceae</taxon>
        <taxon>Gangjinia</taxon>
    </lineage>
</organism>
<keyword evidence="2" id="KW-0812">Transmembrane</keyword>
<dbReference type="Gene3D" id="3.30.1150.10">
    <property type="match status" value="1"/>
</dbReference>
<keyword evidence="2" id="KW-1133">Transmembrane helix</keyword>
<dbReference type="InterPro" id="IPR037682">
    <property type="entry name" value="TonB_C"/>
</dbReference>
<evidence type="ECO:0000313" key="4">
    <source>
        <dbReference type="EMBL" id="GAA0871479.1"/>
    </source>
</evidence>
<sequence>MSSKHDLTVKSNGIINFQVGLITSMLLVIFFLNLKTVSASPITSKVEIDPDDTPYSMTEVRVEKEKKEQLKQNELKKKAPSQKPPTVVPDHTPDVDVDDFLNQDQPTTDEPKFNEPIPESVVPISIVVVEEVPIFPGCETMTDNKGRIQCLSENITSIIQKYFNADLGADLGLKGEHVIYTTFSIDQQGEVVKIKARAPHKKLEEEAKRVISKIPVMTPGNHNGNAVEVLYSVPIRLNLN</sequence>
<comment type="caution">
    <text evidence="4">The sequence shown here is derived from an EMBL/GenBank/DDBJ whole genome shotgun (WGS) entry which is preliminary data.</text>
</comment>
<keyword evidence="2" id="KW-0472">Membrane</keyword>
<evidence type="ECO:0000256" key="1">
    <source>
        <dbReference type="SAM" id="MobiDB-lite"/>
    </source>
</evidence>
<dbReference type="RefSeq" id="WP_343763726.1">
    <property type="nucleotide sequence ID" value="NZ_BAAAFG010000002.1"/>
</dbReference>
<evidence type="ECO:0000256" key="2">
    <source>
        <dbReference type="SAM" id="Phobius"/>
    </source>
</evidence>
<proteinExistence type="predicted"/>
<name>A0ABN3KE32_9FLAO</name>
<evidence type="ECO:0000259" key="3">
    <source>
        <dbReference type="Pfam" id="PF03544"/>
    </source>
</evidence>
<gene>
    <name evidence="4" type="ORF">GCM10009117_06250</name>
</gene>
<accession>A0ABN3KE32</accession>
<dbReference type="SUPFAM" id="SSF74653">
    <property type="entry name" value="TolA/TonB C-terminal domain"/>
    <property type="match status" value="1"/>
</dbReference>
<feature type="transmembrane region" description="Helical" evidence="2">
    <location>
        <begin position="12"/>
        <end position="32"/>
    </location>
</feature>
<dbReference type="EMBL" id="BAAAFG010000002">
    <property type="protein sequence ID" value="GAA0871479.1"/>
    <property type="molecule type" value="Genomic_DNA"/>
</dbReference>
<dbReference type="Proteomes" id="UP001500507">
    <property type="component" value="Unassembled WGS sequence"/>
</dbReference>
<feature type="compositionally biased region" description="Basic and acidic residues" evidence="1">
    <location>
        <begin position="62"/>
        <end position="77"/>
    </location>
</feature>
<dbReference type="Pfam" id="PF03544">
    <property type="entry name" value="TonB_C"/>
    <property type="match status" value="1"/>
</dbReference>
<reference evidence="4 5" key="1">
    <citation type="journal article" date="2019" name="Int. J. Syst. Evol. Microbiol.">
        <title>The Global Catalogue of Microorganisms (GCM) 10K type strain sequencing project: providing services to taxonomists for standard genome sequencing and annotation.</title>
        <authorList>
            <consortium name="The Broad Institute Genomics Platform"/>
            <consortium name="The Broad Institute Genome Sequencing Center for Infectious Disease"/>
            <person name="Wu L."/>
            <person name="Ma J."/>
        </authorList>
    </citation>
    <scope>NUCLEOTIDE SEQUENCE [LARGE SCALE GENOMIC DNA]</scope>
    <source>
        <strain evidence="4 5">JCM 16082</strain>
    </source>
</reference>
<feature type="domain" description="TonB C-terminal" evidence="3">
    <location>
        <begin position="181"/>
        <end position="236"/>
    </location>
</feature>